<comment type="caution">
    <text evidence="1">The sequence shown here is derived from an EMBL/GenBank/DDBJ whole genome shotgun (WGS) entry which is preliminary data.</text>
</comment>
<reference evidence="1 2" key="1">
    <citation type="journal article" date="2022" name="bioRxiv">
        <title>The genome of the oomycete Peronosclerospora sorghi, a cosmopolitan pathogen of maize and sorghum, is inflated with dispersed pseudogenes.</title>
        <authorList>
            <person name="Fletcher K."/>
            <person name="Martin F."/>
            <person name="Isakeit T."/>
            <person name="Cavanaugh K."/>
            <person name="Magill C."/>
            <person name="Michelmore R."/>
        </authorList>
    </citation>
    <scope>NUCLEOTIDE SEQUENCE [LARGE SCALE GENOMIC DNA]</scope>
    <source>
        <strain evidence="1">P6</strain>
    </source>
</reference>
<name>A0ACC0W1Q5_9STRA</name>
<accession>A0ACC0W1Q5</accession>
<dbReference type="Proteomes" id="UP001163321">
    <property type="component" value="Chromosome 4"/>
</dbReference>
<protein>
    <submittedName>
        <fullName evidence="1">Uncharacterized protein</fullName>
    </submittedName>
</protein>
<keyword evidence="2" id="KW-1185">Reference proteome</keyword>
<organism evidence="1 2">
    <name type="scientific">Peronosclerospora sorghi</name>
    <dbReference type="NCBI Taxonomy" id="230839"/>
    <lineage>
        <taxon>Eukaryota</taxon>
        <taxon>Sar</taxon>
        <taxon>Stramenopiles</taxon>
        <taxon>Oomycota</taxon>
        <taxon>Peronosporomycetes</taxon>
        <taxon>Peronosporales</taxon>
        <taxon>Peronosporaceae</taxon>
        <taxon>Peronosclerospora</taxon>
    </lineage>
</organism>
<evidence type="ECO:0000313" key="1">
    <source>
        <dbReference type="EMBL" id="KAI9912387.1"/>
    </source>
</evidence>
<sequence>MVGDGVQDDDNLGVPDPKRLRLIERYEIALAVMEITRTYKEAMASPHADKWNEAVCRKLRTHMVVLMAFELFYVIRQLDVETAYFNDNLKEDVYMYLPDGIYLEDDMCCKLRRSIYGLKQAAAVWHETIKSVPKKTNFRQ</sequence>
<proteinExistence type="predicted"/>
<evidence type="ECO:0000313" key="2">
    <source>
        <dbReference type="Proteomes" id="UP001163321"/>
    </source>
</evidence>
<gene>
    <name evidence="1" type="ORF">PsorP6_006266</name>
</gene>
<dbReference type="EMBL" id="CM047583">
    <property type="protein sequence ID" value="KAI9912387.1"/>
    <property type="molecule type" value="Genomic_DNA"/>
</dbReference>